<protein>
    <submittedName>
        <fullName evidence="1">Uncharacterized protein</fullName>
    </submittedName>
</protein>
<proteinExistence type="predicted"/>
<dbReference type="Proteomes" id="UP000682733">
    <property type="component" value="Unassembled WGS sequence"/>
</dbReference>
<dbReference type="EMBL" id="CAJOBA010048397">
    <property type="protein sequence ID" value="CAF4211971.1"/>
    <property type="molecule type" value="Genomic_DNA"/>
</dbReference>
<comment type="caution">
    <text evidence="1">The sequence shown here is derived from an EMBL/GenBank/DDBJ whole genome shotgun (WGS) entry which is preliminary data.</text>
</comment>
<organism evidence="1 3">
    <name type="scientific">Didymodactylos carnosus</name>
    <dbReference type="NCBI Taxonomy" id="1234261"/>
    <lineage>
        <taxon>Eukaryota</taxon>
        <taxon>Metazoa</taxon>
        <taxon>Spiralia</taxon>
        <taxon>Gnathifera</taxon>
        <taxon>Rotifera</taxon>
        <taxon>Eurotatoria</taxon>
        <taxon>Bdelloidea</taxon>
        <taxon>Philodinida</taxon>
        <taxon>Philodinidae</taxon>
        <taxon>Didymodactylos</taxon>
    </lineage>
</organism>
<gene>
    <name evidence="1" type="ORF">OVA965_LOCUS33219</name>
    <name evidence="2" type="ORF">TMI583_LOCUS34101</name>
</gene>
<sequence length="76" mass="8877">MYQIRILSDNQLNVSYVNTTVRTDYETKIDCTVTDAMKEIMARLGSTHIDVDEHIKKQQRRIANETNLVIQHIITE</sequence>
<dbReference type="EMBL" id="CAJNOK010026657">
    <property type="protein sequence ID" value="CAF1406549.1"/>
    <property type="molecule type" value="Genomic_DNA"/>
</dbReference>
<evidence type="ECO:0000313" key="1">
    <source>
        <dbReference type="EMBL" id="CAF1406549.1"/>
    </source>
</evidence>
<evidence type="ECO:0000313" key="2">
    <source>
        <dbReference type="EMBL" id="CAF4211971.1"/>
    </source>
</evidence>
<name>A0A8S2FAX5_9BILA</name>
<dbReference type="AlphaFoldDB" id="A0A8S2FAX5"/>
<evidence type="ECO:0000313" key="3">
    <source>
        <dbReference type="Proteomes" id="UP000677228"/>
    </source>
</evidence>
<reference evidence="1" key="1">
    <citation type="submission" date="2021-02" db="EMBL/GenBank/DDBJ databases">
        <authorList>
            <person name="Nowell W R."/>
        </authorList>
    </citation>
    <scope>NUCLEOTIDE SEQUENCE</scope>
</reference>
<dbReference type="Proteomes" id="UP000677228">
    <property type="component" value="Unassembled WGS sequence"/>
</dbReference>
<accession>A0A8S2FAX5</accession>